<accession>A0A814AKX6</accession>
<evidence type="ECO:0000259" key="13">
    <source>
        <dbReference type="PROSITE" id="PS50203"/>
    </source>
</evidence>
<dbReference type="PROSITE" id="PS50203">
    <property type="entry name" value="CALPAIN_CAT"/>
    <property type="match status" value="1"/>
</dbReference>
<dbReference type="Pfam" id="PF00641">
    <property type="entry name" value="Zn_ribbon_RanBP"/>
    <property type="match status" value="1"/>
</dbReference>
<dbReference type="GO" id="GO:0006508">
    <property type="term" value="P:proteolysis"/>
    <property type="evidence" value="ECO:0007669"/>
    <property type="project" value="UniProtKB-KW"/>
</dbReference>
<dbReference type="InterPro" id="IPR001876">
    <property type="entry name" value="Znf_RanBP2"/>
</dbReference>
<dbReference type="SUPFAM" id="SSF54001">
    <property type="entry name" value="Cysteine proteinases"/>
    <property type="match status" value="1"/>
</dbReference>
<evidence type="ECO:0000313" key="15">
    <source>
        <dbReference type="EMBL" id="CAF1153631.1"/>
    </source>
</evidence>
<keyword evidence="5" id="KW-0378">Hydrolase</keyword>
<comment type="caution">
    <text evidence="14">The sequence shown here is derived from an EMBL/GenBank/DDBJ whole genome shotgun (WGS) entry which is preliminary data.</text>
</comment>
<dbReference type="OrthoDB" id="424753at2759"/>
<name>A0A814AKX6_ADIRI</name>
<evidence type="ECO:0000313" key="17">
    <source>
        <dbReference type="Proteomes" id="UP000663852"/>
    </source>
</evidence>
<proteinExistence type="inferred from homology"/>
<keyword evidence="4 10" id="KW-0863">Zinc-finger</keyword>
<keyword evidence="6" id="KW-0788">Thiol protease</keyword>
<dbReference type="CDD" id="cd00044">
    <property type="entry name" value="CysPc"/>
    <property type="match status" value="1"/>
</dbReference>
<keyword evidence="16" id="KW-1185">Reference proteome</keyword>
<dbReference type="InterPro" id="IPR038765">
    <property type="entry name" value="Papain-like_cys_pep_sf"/>
</dbReference>
<evidence type="ECO:0000256" key="11">
    <source>
        <dbReference type="SAM" id="MobiDB-lite"/>
    </source>
</evidence>
<dbReference type="Pfam" id="PF00648">
    <property type="entry name" value="Peptidase_C2"/>
    <property type="match status" value="1"/>
</dbReference>
<evidence type="ECO:0000256" key="9">
    <source>
        <dbReference type="PROSITE-ProRule" id="PRU00239"/>
    </source>
</evidence>
<feature type="domain" description="RanBP2-type" evidence="12">
    <location>
        <begin position="59"/>
        <end position="88"/>
    </location>
</feature>
<dbReference type="GO" id="GO:0008270">
    <property type="term" value="F:zinc ion binding"/>
    <property type="evidence" value="ECO:0007669"/>
    <property type="project" value="UniProtKB-KW"/>
</dbReference>
<feature type="compositionally biased region" description="Basic and acidic residues" evidence="11">
    <location>
        <begin position="685"/>
        <end position="696"/>
    </location>
</feature>
<evidence type="ECO:0000256" key="2">
    <source>
        <dbReference type="ARBA" id="ARBA00022670"/>
    </source>
</evidence>
<feature type="active site" evidence="8">
    <location>
        <position position="358"/>
    </location>
</feature>
<dbReference type="PRINTS" id="PR00704">
    <property type="entry name" value="CALPAIN"/>
</dbReference>
<sequence length="696" mass="78188">MTTGLHNARAAFFSLPITNVWPCPTCSFENPLSAYPRCNMCEQAANYNSLHHLSGIERSTSIWQCPQCTLNNETSDDHCNACGYTKKSKSAPVVLINSSATLSSTSMSLAVDDRRRRDEVDAEQIFQHIIDYCKKARTNFVDDSFIPSTSSIGTDSFVEISQWLRIADVAPVSSKDRALPLTIFSSPQPSDIQQGALGNCWLIAALALISEQPSLLQHILLTKEVNKEGVYMVRICHNGLWKTIIVDDCFPCTKHKRLVFSHAKRRQLFVPLIEKACAKVFGSYASLRSGNMREGLQLLTGAPCDHIDLHPPNGILDSDIVWAKLLSACESKLLIGVSTGGTGISRDEYARVHIHGNHAFSILAAHTLVDSSSRFVLVRDPHSRSEYREDEVTESVLKQLRTINPAQRSTGAFWISWSRFLRYFSSITVSTYKSSDFDVREAGRFSRSSTDDVLSYRFHVPQASMINISLLYHRLDRTSPISHTQSFVLCDINEAGSTDSIGERECILVCKRGGLTYWSGPLRAGYYVLIPFSISFWRETKKDNDYTIVIHSNVQLSLTIENKRATFLADCIIAALIKTGVRKQEKEVAFYKTSSKVAMKIFVAENSSSTQYLNVNIGVNVATNVRHSRHVDLPFHTHDSVPPRYRQLIFITEWTEKHNGLTYLSYSCSYKQESRTSESLPDIDSAQHDLHSPRPF</sequence>
<dbReference type="GO" id="GO:0005737">
    <property type="term" value="C:cytoplasm"/>
    <property type="evidence" value="ECO:0007669"/>
    <property type="project" value="TreeGrafter"/>
</dbReference>
<dbReference type="PANTHER" id="PTHR10183:SF382">
    <property type="entry name" value="CALPAIN-15"/>
    <property type="match status" value="1"/>
</dbReference>
<dbReference type="PROSITE" id="PS00139">
    <property type="entry name" value="THIOL_PROTEASE_CYS"/>
    <property type="match status" value="1"/>
</dbReference>
<dbReference type="Gene3D" id="3.90.70.10">
    <property type="entry name" value="Cysteine proteinases"/>
    <property type="match status" value="1"/>
</dbReference>
<dbReference type="SMART" id="SM00547">
    <property type="entry name" value="ZnF_RBZ"/>
    <property type="match status" value="2"/>
</dbReference>
<evidence type="ECO:0000256" key="3">
    <source>
        <dbReference type="ARBA" id="ARBA00022723"/>
    </source>
</evidence>
<keyword evidence="7" id="KW-0862">Zinc</keyword>
<feature type="domain" description="Calpain catalytic" evidence="13">
    <location>
        <begin position="139"/>
        <end position="433"/>
    </location>
</feature>
<evidence type="ECO:0000256" key="5">
    <source>
        <dbReference type="ARBA" id="ARBA00022801"/>
    </source>
</evidence>
<keyword evidence="3" id="KW-0479">Metal-binding</keyword>
<reference evidence="14" key="1">
    <citation type="submission" date="2021-02" db="EMBL/GenBank/DDBJ databases">
        <authorList>
            <person name="Nowell W R."/>
        </authorList>
    </citation>
    <scope>NUCLEOTIDE SEQUENCE</scope>
</reference>
<dbReference type="InterPro" id="IPR022684">
    <property type="entry name" value="Calpain_cysteine_protease"/>
</dbReference>
<dbReference type="Proteomes" id="UP000663852">
    <property type="component" value="Unassembled WGS sequence"/>
</dbReference>
<evidence type="ECO:0000256" key="4">
    <source>
        <dbReference type="ARBA" id="ARBA00022771"/>
    </source>
</evidence>
<dbReference type="SMART" id="SM00230">
    <property type="entry name" value="CysPc"/>
    <property type="match status" value="1"/>
</dbReference>
<evidence type="ECO:0000256" key="6">
    <source>
        <dbReference type="ARBA" id="ARBA00022807"/>
    </source>
</evidence>
<dbReference type="Proteomes" id="UP000663828">
    <property type="component" value="Unassembled WGS sequence"/>
</dbReference>
<dbReference type="Gene3D" id="4.10.1060.10">
    <property type="entry name" value="Zinc finger, RanBP2-type"/>
    <property type="match status" value="1"/>
</dbReference>
<gene>
    <name evidence="14" type="ORF">EDS130_LOCUS10464</name>
    <name evidence="15" type="ORF">XAT740_LOCUS21087</name>
</gene>
<feature type="region of interest" description="Disordered" evidence="11">
    <location>
        <begin position="677"/>
        <end position="696"/>
    </location>
</feature>
<organism evidence="14 17">
    <name type="scientific">Adineta ricciae</name>
    <name type="common">Rotifer</name>
    <dbReference type="NCBI Taxonomy" id="249248"/>
    <lineage>
        <taxon>Eukaryota</taxon>
        <taxon>Metazoa</taxon>
        <taxon>Spiralia</taxon>
        <taxon>Gnathifera</taxon>
        <taxon>Rotifera</taxon>
        <taxon>Eurotatoria</taxon>
        <taxon>Bdelloidea</taxon>
        <taxon>Adinetida</taxon>
        <taxon>Adinetidae</taxon>
        <taxon>Adineta</taxon>
    </lineage>
</organism>
<dbReference type="EMBL" id="CAJNOR010001500">
    <property type="protein sequence ID" value="CAF1153631.1"/>
    <property type="molecule type" value="Genomic_DNA"/>
</dbReference>
<dbReference type="GO" id="GO:0004198">
    <property type="term" value="F:calcium-dependent cysteine-type endopeptidase activity"/>
    <property type="evidence" value="ECO:0007669"/>
    <property type="project" value="InterPro"/>
</dbReference>
<evidence type="ECO:0000256" key="7">
    <source>
        <dbReference type="ARBA" id="ARBA00022833"/>
    </source>
</evidence>
<protein>
    <submittedName>
        <fullName evidence="14">Uncharacterized protein</fullName>
    </submittedName>
</protein>
<comment type="caution">
    <text evidence="9">Lacks conserved residue(s) required for the propagation of feature annotation.</text>
</comment>
<comment type="similarity">
    <text evidence="1">Belongs to the peptidase C2 family.</text>
</comment>
<evidence type="ECO:0000256" key="1">
    <source>
        <dbReference type="ARBA" id="ARBA00007623"/>
    </source>
</evidence>
<evidence type="ECO:0000259" key="12">
    <source>
        <dbReference type="PROSITE" id="PS50199"/>
    </source>
</evidence>
<keyword evidence="2" id="KW-0645">Protease</keyword>
<dbReference type="PROSITE" id="PS01358">
    <property type="entry name" value="ZF_RANBP2_1"/>
    <property type="match status" value="1"/>
</dbReference>
<dbReference type="PROSITE" id="PS50199">
    <property type="entry name" value="ZF_RANBP2_2"/>
    <property type="match status" value="1"/>
</dbReference>
<dbReference type="AlphaFoldDB" id="A0A814AKX6"/>
<dbReference type="InterPro" id="IPR000169">
    <property type="entry name" value="Pept_cys_AS"/>
</dbReference>
<evidence type="ECO:0000313" key="16">
    <source>
        <dbReference type="Proteomes" id="UP000663828"/>
    </source>
</evidence>
<evidence type="ECO:0000256" key="10">
    <source>
        <dbReference type="PROSITE-ProRule" id="PRU00322"/>
    </source>
</evidence>
<evidence type="ECO:0000313" key="14">
    <source>
        <dbReference type="EMBL" id="CAF0914870.1"/>
    </source>
</evidence>
<evidence type="ECO:0000256" key="8">
    <source>
        <dbReference type="PIRSR" id="PIRSR622684-1"/>
    </source>
</evidence>
<dbReference type="EMBL" id="CAJNOJ010000036">
    <property type="protein sequence ID" value="CAF0914870.1"/>
    <property type="molecule type" value="Genomic_DNA"/>
</dbReference>
<dbReference type="InterPro" id="IPR001300">
    <property type="entry name" value="Peptidase_C2_calpain_cat"/>
</dbReference>
<dbReference type="PANTHER" id="PTHR10183">
    <property type="entry name" value="CALPAIN"/>
    <property type="match status" value="1"/>
</dbReference>
<feature type="active site" evidence="8">
    <location>
        <position position="200"/>
    </location>
</feature>